<dbReference type="GO" id="GO:0003677">
    <property type="term" value="F:DNA binding"/>
    <property type="evidence" value="ECO:0007669"/>
    <property type="project" value="UniProtKB-KW"/>
</dbReference>
<dbReference type="Gene3D" id="3.30.730.10">
    <property type="entry name" value="AP2/ERF domain"/>
    <property type="match status" value="1"/>
</dbReference>
<sequence length="334" mass="35872">MEPQFSSSYYYGHDAGTAVSATYAHCDSHHYGLQGYDDSPYCYSGTMASSGFFQPSSAAYYDDAAIAYSGDHYPSSSSTVWGASSSGAATPSHHHHQQQQMMHFGGGVDEYYSYQQDGMGAVDMDQFSALMGATCISTTSSSSSTSTRNTPVAYSSPPTMTTVQPSAVHGASPCDYLQEEAASGGDAPLIGVRKRPWGKFAAEIRDSTRNGERVWIGTFDTPEAAALAYDQATYSMRGPAAVLNFPVEHVQESLQALGLSSAAGDSPVLALKRRHCIRKRLPKNKKAAGKEQTKVVTSSHGHGHVMQKQADSCVLELEDLRADYLEQLLALSDQ</sequence>
<dbReference type="PROSITE" id="PS51032">
    <property type="entry name" value="AP2_ERF"/>
    <property type="match status" value="1"/>
</dbReference>
<dbReference type="SUPFAM" id="SSF54171">
    <property type="entry name" value="DNA-binding domain"/>
    <property type="match status" value="1"/>
</dbReference>
<keyword evidence="9" id="KW-1185">Reference proteome</keyword>
<evidence type="ECO:0000256" key="4">
    <source>
        <dbReference type="ARBA" id="ARBA00023163"/>
    </source>
</evidence>
<feature type="compositionally biased region" description="Polar residues" evidence="6">
    <location>
        <begin position="148"/>
        <end position="165"/>
    </location>
</feature>
<organism evidence="8 9">
    <name type="scientific">Miscanthus lutarioriparius</name>
    <dbReference type="NCBI Taxonomy" id="422564"/>
    <lineage>
        <taxon>Eukaryota</taxon>
        <taxon>Viridiplantae</taxon>
        <taxon>Streptophyta</taxon>
        <taxon>Embryophyta</taxon>
        <taxon>Tracheophyta</taxon>
        <taxon>Spermatophyta</taxon>
        <taxon>Magnoliopsida</taxon>
        <taxon>Liliopsida</taxon>
        <taxon>Poales</taxon>
        <taxon>Poaceae</taxon>
        <taxon>PACMAD clade</taxon>
        <taxon>Panicoideae</taxon>
        <taxon>Andropogonodae</taxon>
        <taxon>Andropogoneae</taxon>
        <taxon>Saccharinae</taxon>
        <taxon>Miscanthus</taxon>
    </lineage>
</organism>
<name>A0A811NMZ3_9POAL</name>
<comment type="caution">
    <text evidence="8">The sequence shown here is derived from an EMBL/GenBank/DDBJ whole genome shotgun (WGS) entry which is preliminary data.</text>
</comment>
<feature type="region of interest" description="Disordered" evidence="6">
    <location>
        <begin position="139"/>
        <end position="167"/>
    </location>
</feature>
<proteinExistence type="predicted"/>
<feature type="domain" description="AP2/ERF" evidence="7">
    <location>
        <begin position="188"/>
        <end position="246"/>
    </location>
</feature>
<evidence type="ECO:0000313" key="8">
    <source>
        <dbReference type="EMBL" id="CAD6226353.1"/>
    </source>
</evidence>
<keyword evidence="5" id="KW-0539">Nucleus</keyword>
<dbReference type="PRINTS" id="PR00367">
    <property type="entry name" value="ETHRSPELEMNT"/>
</dbReference>
<dbReference type="AlphaFoldDB" id="A0A811NMZ3"/>
<accession>A0A811NMZ3</accession>
<dbReference type="GO" id="GO:0009873">
    <property type="term" value="P:ethylene-activated signaling pathway"/>
    <property type="evidence" value="ECO:0007669"/>
    <property type="project" value="InterPro"/>
</dbReference>
<dbReference type="Proteomes" id="UP000604825">
    <property type="component" value="Unassembled WGS sequence"/>
</dbReference>
<dbReference type="GO" id="GO:0003700">
    <property type="term" value="F:DNA-binding transcription factor activity"/>
    <property type="evidence" value="ECO:0007669"/>
    <property type="project" value="InterPro"/>
</dbReference>
<dbReference type="InterPro" id="IPR036955">
    <property type="entry name" value="AP2/ERF_dom_sf"/>
</dbReference>
<dbReference type="InterPro" id="IPR001471">
    <property type="entry name" value="AP2/ERF_dom"/>
</dbReference>
<dbReference type="FunFam" id="3.30.730.10:FF:000001">
    <property type="entry name" value="Ethylene-responsive transcription factor 2"/>
    <property type="match status" value="1"/>
</dbReference>
<gene>
    <name evidence="8" type="ORF">NCGR_LOCUS18202</name>
</gene>
<feature type="region of interest" description="Disordered" evidence="6">
    <location>
        <begin position="283"/>
        <end position="302"/>
    </location>
</feature>
<keyword evidence="2" id="KW-0805">Transcription regulation</keyword>
<evidence type="ECO:0000256" key="3">
    <source>
        <dbReference type="ARBA" id="ARBA00023125"/>
    </source>
</evidence>
<dbReference type="SMART" id="SM00380">
    <property type="entry name" value="AP2"/>
    <property type="match status" value="1"/>
</dbReference>
<dbReference type="Pfam" id="PF00847">
    <property type="entry name" value="AP2"/>
    <property type="match status" value="1"/>
</dbReference>
<reference evidence="8" key="1">
    <citation type="submission" date="2020-10" db="EMBL/GenBank/DDBJ databases">
        <authorList>
            <person name="Han B."/>
            <person name="Lu T."/>
            <person name="Zhao Q."/>
            <person name="Huang X."/>
            <person name="Zhao Y."/>
        </authorList>
    </citation>
    <scope>NUCLEOTIDE SEQUENCE</scope>
</reference>
<dbReference type="GO" id="GO:0005634">
    <property type="term" value="C:nucleus"/>
    <property type="evidence" value="ECO:0007669"/>
    <property type="project" value="UniProtKB-SubCell"/>
</dbReference>
<dbReference type="InterPro" id="IPR044808">
    <property type="entry name" value="ERF_plant"/>
</dbReference>
<evidence type="ECO:0000256" key="5">
    <source>
        <dbReference type="ARBA" id="ARBA00023242"/>
    </source>
</evidence>
<keyword evidence="3" id="KW-0238">DNA-binding</keyword>
<comment type="subcellular location">
    <subcellularLocation>
        <location evidence="1">Nucleus</location>
    </subcellularLocation>
</comment>
<evidence type="ECO:0000259" key="7">
    <source>
        <dbReference type="PROSITE" id="PS51032"/>
    </source>
</evidence>
<dbReference type="InterPro" id="IPR016177">
    <property type="entry name" value="DNA-bd_dom_sf"/>
</dbReference>
<evidence type="ECO:0000256" key="2">
    <source>
        <dbReference type="ARBA" id="ARBA00023015"/>
    </source>
</evidence>
<dbReference type="OrthoDB" id="670255at2759"/>
<dbReference type="PANTHER" id="PTHR31190:SF281">
    <property type="entry name" value="AP2_ERF DOMAIN-CONTAINING PROTEIN"/>
    <property type="match status" value="1"/>
</dbReference>
<evidence type="ECO:0000256" key="1">
    <source>
        <dbReference type="ARBA" id="ARBA00004123"/>
    </source>
</evidence>
<dbReference type="EMBL" id="CAJGYO010000004">
    <property type="protein sequence ID" value="CAD6226353.1"/>
    <property type="molecule type" value="Genomic_DNA"/>
</dbReference>
<dbReference type="PANTHER" id="PTHR31190">
    <property type="entry name" value="DNA-BINDING DOMAIN"/>
    <property type="match status" value="1"/>
</dbReference>
<keyword evidence="4" id="KW-0804">Transcription</keyword>
<evidence type="ECO:0000256" key="6">
    <source>
        <dbReference type="SAM" id="MobiDB-lite"/>
    </source>
</evidence>
<protein>
    <recommendedName>
        <fullName evidence="7">AP2/ERF domain-containing protein</fullName>
    </recommendedName>
</protein>
<dbReference type="CDD" id="cd00018">
    <property type="entry name" value="AP2"/>
    <property type="match status" value="1"/>
</dbReference>
<evidence type="ECO:0000313" key="9">
    <source>
        <dbReference type="Proteomes" id="UP000604825"/>
    </source>
</evidence>